<dbReference type="RefSeq" id="WP_043032549.1">
    <property type="nucleotide sequence ID" value="NZ_JXSU01000008.1"/>
</dbReference>
<keyword evidence="1" id="KW-0560">Oxidoreductase</keyword>
<dbReference type="InterPro" id="IPR051691">
    <property type="entry name" value="Metab_Enz_Cyan_OpOx_G3PDH"/>
</dbReference>
<dbReference type="PANTHER" id="PTHR42949">
    <property type="entry name" value="ANAEROBIC GLYCEROL-3-PHOSPHATE DEHYDROGENASE SUBUNIT B"/>
    <property type="match status" value="1"/>
</dbReference>
<comment type="caution">
    <text evidence="3">The sequence shown here is derived from an EMBL/GenBank/DDBJ whole genome shotgun (WGS) entry which is preliminary data.</text>
</comment>
<organism evidence="3 4">
    <name type="scientific">Clostridium botulinum B2 450</name>
    <dbReference type="NCBI Taxonomy" id="1379739"/>
    <lineage>
        <taxon>Bacteria</taxon>
        <taxon>Bacillati</taxon>
        <taxon>Bacillota</taxon>
        <taxon>Clostridia</taxon>
        <taxon>Eubacteriales</taxon>
        <taxon>Clostridiaceae</taxon>
        <taxon>Clostridium</taxon>
    </lineage>
</organism>
<dbReference type="OrthoDB" id="9776839at2"/>
<dbReference type="Pfam" id="PF07992">
    <property type="entry name" value="Pyr_redox_2"/>
    <property type="match status" value="1"/>
</dbReference>
<dbReference type="GO" id="GO:0016491">
    <property type="term" value="F:oxidoreductase activity"/>
    <property type="evidence" value="ECO:0007669"/>
    <property type="project" value="UniProtKB-KW"/>
</dbReference>
<dbReference type="EMBL" id="JXSU01000008">
    <property type="protein sequence ID" value="KIS22203.1"/>
    <property type="molecule type" value="Genomic_DNA"/>
</dbReference>
<name>A0A0D0ZTY3_CLOBO</name>
<protein>
    <submittedName>
        <fullName evidence="3">Pyridine nucleotide-disulfide oxidoreductase</fullName>
    </submittedName>
</protein>
<evidence type="ECO:0000256" key="1">
    <source>
        <dbReference type="ARBA" id="ARBA00023002"/>
    </source>
</evidence>
<dbReference type="Proteomes" id="UP000032250">
    <property type="component" value="Unassembled WGS sequence"/>
</dbReference>
<dbReference type="Gene3D" id="3.50.50.60">
    <property type="entry name" value="FAD/NAD(P)-binding domain"/>
    <property type="match status" value="2"/>
</dbReference>
<proteinExistence type="predicted"/>
<dbReference type="InterPro" id="IPR036188">
    <property type="entry name" value="FAD/NAD-bd_sf"/>
</dbReference>
<gene>
    <name evidence="3" type="ORF">N495_17235</name>
</gene>
<sequence length="418" mass="46232">MKEIDLVIIGGGPAGMAAAISAKNKGIDDILILEREDSLGGILNQCIHTGFGLHVFKENLSGPEYAQKLINEINRLDIEYKIDTMVLSIDKDKSIKAVNPEDGMFSIKAKAIILASGCRERPKGAINIPGSKCAGIYTAGSIQKFINIEGYMPGKEVVILGSGDVALVMARRMALEGANIKAVVEIMSYCYGTENNVVNCLDEFDIPLKLGHTVVNIKGKDRVEGVTIARVDEDRIPIQGTEMYIPCDTLMLSVELRGDSEIIRKTDIELNKSTWGPKVGENFQTMVEGIFACGNVLHVYDTADNVTKEGYSVGESASKYIKGKSFLEGKRIGLWADKGIKYLLPNFINLHNLKENVQLKLKFDKLYENQNIYIYFDQIKEKLSSNENIKPGDIINIEISKDKLLSYKDLKKITIGIK</sequence>
<dbReference type="AlphaFoldDB" id="A0A0D0ZTY3"/>
<dbReference type="PANTHER" id="PTHR42949:SF3">
    <property type="entry name" value="ANAEROBIC GLYCEROL-3-PHOSPHATE DEHYDROGENASE SUBUNIT B"/>
    <property type="match status" value="1"/>
</dbReference>
<dbReference type="SUPFAM" id="SSF51905">
    <property type="entry name" value="FAD/NAD(P)-binding domain"/>
    <property type="match status" value="2"/>
</dbReference>
<dbReference type="PRINTS" id="PR00469">
    <property type="entry name" value="PNDRDTASEII"/>
</dbReference>
<evidence type="ECO:0000259" key="2">
    <source>
        <dbReference type="Pfam" id="PF07992"/>
    </source>
</evidence>
<dbReference type="HOGENOM" id="CLU_030705_0_1_9"/>
<dbReference type="PRINTS" id="PR00368">
    <property type="entry name" value="FADPNR"/>
</dbReference>
<accession>A0A0D0ZTY3</accession>
<feature type="domain" description="FAD/NAD(P)-binding" evidence="2">
    <location>
        <begin position="5"/>
        <end position="310"/>
    </location>
</feature>
<dbReference type="PATRIC" id="fig|1379739.3.peg.3827"/>
<evidence type="ECO:0000313" key="4">
    <source>
        <dbReference type="Proteomes" id="UP000032250"/>
    </source>
</evidence>
<dbReference type="InterPro" id="IPR023753">
    <property type="entry name" value="FAD/NAD-binding_dom"/>
</dbReference>
<evidence type="ECO:0000313" key="3">
    <source>
        <dbReference type="EMBL" id="KIS22203.1"/>
    </source>
</evidence>
<reference evidence="3 4" key="1">
    <citation type="submission" date="2014-06" db="EMBL/GenBank/DDBJ databases">
        <title>Genome characterization of distinct group I Clostridium botulinum lineages.</title>
        <authorList>
            <person name="Giordani F."/>
            <person name="Anselmo A."/>
            <person name="Fillo S."/>
            <person name="Palozzi A.M."/>
            <person name="Fortunato A."/>
            <person name="Gentile B."/>
            <person name="Ciammaruconi A."/>
            <person name="Anniballi F."/>
            <person name="De Medici D."/>
            <person name="Lista F."/>
        </authorList>
    </citation>
    <scope>NUCLEOTIDE SEQUENCE [LARGE SCALE GENOMIC DNA]</scope>
    <source>
        <strain evidence="3 4">B2 450</strain>
    </source>
</reference>